<proteinExistence type="predicted"/>
<feature type="region of interest" description="Disordered" evidence="1">
    <location>
        <begin position="99"/>
        <end position="121"/>
    </location>
</feature>
<accession>A0AAV7W815</accession>
<sequence length="189" mass="20417">MNSPTNRKPYKLRDPYCGSHTLIPENAVIDSRAVSVVWVMDPKRSAGSEVHSMQAQRLGLLHGGANHCKLTGSQCSLRRAGASVGERRQLPLLHETAVGTGSSQAIKPRGPCQEKGPSQAEDAHLEAGLNKAPAVKRGGGPSVAKIFKALSQSKYPATLPWNEAANMVLPSLRDRQLEALKGFTFTFYF</sequence>
<comment type="caution">
    <text evidence="2">The sequence shown here is derived from an EMBL/GenBank/DDBJ whole genome shotgun (WGS) entry which is preliminary data.</text>
</comment>
<evidence type="ECO:0000313" key="2">
    <source>
        <dbReference type="EMBL" id="KAJ1208712.1"/>
    </source>
</evidence>
<evidence type="ECO:0000313" key="3">
    <source>
        <dbReference type="Proteomes" id="UP001066276"/>
    </source>
</evidence>
<gene>
    <name evidence="2" type="ORF">NDU88_004095</name>
</gene>
<dbReference type="AlphaFoldDB" id="A0AAV7W815"/>
<evidence type="ECO:0000256" key="1">
    <source>
        <dbReference type="SAM" id="MobiDB-lite"/>
    </source>
</evidence>
<organism evidence="2 3">
    <name type="scientific">Pleurodeles waltl</name>
    <name type="common">Iberian ribbed newt</name>
    <dbReference type="NCBI Taxonomy" id="8319"/>
    <lineage>
        <taxon>Eukaryota</taxon>
        <taxon>Metazoa</taxon>
        <taxon>Chordata</taxon>
        <taxon>Craniata</taxon>
        <taxon>Vertebrata</taxon>
        <taxon>Euteleostomi</taxon>
        <taxon>Amphibia</taxon>
        <taxon>Batrachia</taxon>
        <taxon>Caudata</taxon>
        <taxon>Salamandroidea</taxon>
        <taxon>Salamandridae</taxon>
        <taxon>Pleurodelinae</taxon>
        <taxon>Pleurodeles</taxon>
    </lineage>
</organism>
<keyword evidence="3" id="KW-1185">Reference proteome</keyword>
<reference evidence="2" key="1">
    <citation type="journal article" date="2022" name="bioRxiv">
        <title>Sequencing and chromosome-scale assembly of the giantPleurodeles waltlgenome.</title>
        <authorList>
            <person name="Brown T."/>
            <person name="Elewa A."/>
            <person name="Iarovenko S."/>
            <person name="Subramanian E."/>
            <person name="Araus A.J."/>
            <person name="Petzold A."/>
            <person name="Susuki M."/>
            <person name="Suzuki K.-i.T."/>
            <person name="Hayashi T."/>
            <person name="Toyoda A."/>
            <person name="Oliveira C."/>
            <person name="Osipova E."/>
            <person name="Leigh N.D."/>
            <person name="Simon A."/>
            <person name="Yun M.H."/>
        </authorList>
    </citation>
    <scope>NUCLEOTIDE SEQUENCE</scope>
    <source>
        <strain evidence="2">20211129_DDA</strain>
        <tissue evidence="2">Liver</tissue>
    </source>
</reference>
<name>A0AAV7W815_PLEWA</name>
<dbReference type="Proteomes" id="UP001066276">
    <property type="component" value="Chromosome 1_2"/>
</dbReference>
<protein>
    <submittedName>
        <fullName evidence="2">Uncharacterized protein</fullName>
    </submittedName>
</protein>
<dbReference type="EMBL" id="JANPWB010000002">
    <property type="protein sequence ID" value="KAJ1208712.1"/>
    <property type="molecule type" value="Genomic_DNA"/>
</dbReference>